<evidence type="ECO:0000313" key="2">
    <source>
        <dbReference type="Proteomes" id="UP000215596"/>
    </source>
</evidence>
<organism evidence="1 2">
    <name type="scientific">Paenibacillus campinasensis</name>
    <dbReference type="NCBI Taxonomy" id="66347"/>
    <lineage>
        <taxon>Bacteria</taxon>
        <taxon>Bacillati</taxon>
        <taxon>Bacillota</taxon>
        <taxon>Bacilli</taxon>
        <taxon>Bacillales</taxon>
        <taxon>Paenibacillaceae</taxon>
        <taxon>Paenibacillus</taxon>
    </lineage>
</organism>
<comment type="caution">
    <text evidence="1">The sequence shown here is derived from an EMBL/GenBank/DDBJ whole genome shotgun (WGS) entry which is preliminary data.</text>
</comment>
<evidence type="ECO:0000313" key="1">
    <source>
        <dbReference type="EMBL" id="PAD72821.1"/>
    </source>
</evidence>
<dbReference type="AlphaFoldDB" id="A0A268EI70"/>
<dbReference type="EMBL" id="NPBY01000074">
    <property type="protein sequence ID" value="PAD72821.1"/>
    <property type="molecule type" value="Genomic_DNA"/>
</dbReference>
<dbReference type="OrthoDB" id="9912869at2"/>
<accession>A0A268EI70</accession>
<sequence length="68" mass="7493">MKCFEVFYGMGGIATGGYFKSLIVAASEENIEAMLCEEHGEDVLITKVNETSQTNGYDHDQILSTTRV</sequence>
<proteinExistence type="predicted"/>
<dbReference type="Proteomes" id="UP000215596">
    <property type="component" value="Unassembled WGS sequence"/>
</dbReference>
<dbReference type="RefSeq" id="WP_095267371.1">
    <property type="nucleotide sequence ID" value="NZ_NPBY01000074.1"/>
</dbReference>
<protein>
    <submittedName>
        <fullName evidence="1">Uncharacterized protein</fullName>
    </submittedName>
</protein>
<reference evidence="1 2" key="1">
    <citation type="submission" date="2017-07" db="EMBL/GenBank/DDBJ databases">
        <title>Isolation and whole genome analysis of endospore-forming bacteria from heroin.</title>
        <authorList>
            <person name="Kalinowski J."/>
            <person name="Ahrens B."/>
            <person name="Al-Dilaimi A."/>
            <person name="Winkler A."/>
            <person name="Wibberg D."/>
            <person name="Schleenbecker U."/>
            <person name="Ruckert C."/>
            <person name="Wolfel R."/>
            <person name="Grass G."/>
        </authorList>
    </citation>
    <scope>NUCLEOTIDE SEQUENCE [LARGE SCALE GENOMIC DNA]</scope>
    <source>
        <strain evidence="1 2">7537-G1</strain>
    </source>
</reference>
<gene>
    <name evidence="1" type="ORF">CHH67_21165</name>
</gene>
<name>A0A268EI70_9BACL</name>